<dbReference type="RefSeq" id="WP_190132034.1">
    <property type="nucleotide sequence ID" value="NZ_BNBD01000012.1"/>
</dbReference>
<sequence>MTATQQHLLDVYRAAHHDRPAPPAPGTGDIRLVRELRTWWAFRRIVRNALGTKVFHSPGTNRKGLDVLA</sequence>
<reference evidence="1" key="1">
    <citation type="journal article" date="2014" name="Int. J. Syst. Evol. Microbiol.">
        <title>Complete genome sequence of Corynebacterium casei LMG S-19264T (=DSM 44701T), isolated from a smear-ripened cheese.</title>
        <authorList>
            <consortium name="US DOE Joint Genome Institute (JGI-PGF)"/>
            <person name="Walter F."/>
            <person name="Albersmeier A."/>
            <person name="Kalinowski J."/>
            <person name="Ruckert C."/>
        </authorList>
    </citation>
    <scope>NUCLEOTIDE SEQUENCE</scope>
    <source>
        <strain evidence="1">JCM 4059</strain>
    </source>
</reference>
<dbReference type="AlphaFoldDB" id="A0A919B7M0"/>
<accession>A0A919B7M0</accession>
<gene>
    <name evidence="1" type="ORF">GCM10010218_50940</name>
</gene>
<protein>
    <submittedName>
        <fullName evidence="1">Uncharacterized protein</fullName>
    </submittedName>
</protein>
<evidence type="ECO:0000313" key="2">
    <source>
        <dbReference type="Proteomes" id="UP000638313"/>
    </source>
</evidence>
<organism evidence="1 2">
    <name type="scientific">Streptomyces mashuensis</name>
    <dbReference type="NCBI Taxonomy" id="33904"/>
    <lineage>
        <taxon>Bacteria</taxon>
        <taxon>Bacillati</taxon>
        <taxon>Actinomycetota</taxon>
        <taxon>Actinomycetes</taxon>
        <taxon>Kitasatosporales</taxon>
        <taxon>Streptomycetaceae</taxon>
        <taxon>Streptomyces</taxon>
    </lineage>
</organism>
<proteinExistence type="predicted"/>
<keyword evidence="2" id="KW-1185">Reference proteome</keyword>
<evidence type="ECO:0000313" key="1">
    <source>
        <dbReference type="EMBL" id="GHF63184.1"/>
    </source>
</evidence>
<name>A0A919B7M0_9ACTN</name>
<comment type="caution">
    <text evidence="1">The sequence shown here is derived from an EMBL/GenBank/DDBJ whole genome shotgun (WGS) entry which is preliminary data.</text>
</comment>
<reference evidence="1" key="2">
    <citation type="submission" date="2020-09" db="EMBL/GenBank/DDBJ databases">
        <authorList>
            <person name="Sun Q."/>
            <person name="Ohkuma M."/>
        </authorList>
    </citation>
    <scope>NUCLEOTIDE SEQUENCE</scope>
    <source>
        <strain evidence="1">JCM 4059</strain>
    </source>
</reference>
<dbReference type="Proteomes" id="UP000638313">
    <property type="component" value="Unassembled WGS sequence"/>
</dbReference>
<dbReference type="EMBL" id="BNBD01000012">
    <property type="protein sequence ID" value="GHF63184.1"/>
    <property type="molecule type" value="Genomic_DNA"/>
</dbReference>